<dbReference type="RefSeq" id="WP_179634350.1">
    <property type="nucleotide sequence ID" value="NZ_JACCFH010000001.1"/>
</dbReference>
<proteinExistence type="inferred from homology"/>
<dbReference type="InterPro" id="IPR000634">
    <property type="entry name" value="Ser/Thr_deHydtase_PyrdxlP-BS"/>
</dbReference>
<keyword evidence="6 9" id="KW-0456">Lyase</keyword>
<dbReference type="AlphaFoldDB" id="A0A7Y9QZP5"/>
<evidence type="ECO:0000313" key="10">
    <source>
        <dbReference type="Proteomes" id="UP000518288"/>
    </source>
</evidence>
<evidence type="ECO:0000256" key="1">
    <source>
        <dbReference type="ARBA" id="ARBA00001933"/>
    </source>
</evidence>
<reference evidence="9 10" key="1">
    <citation type="submission" date="2020-07" db="EMBL/GenBank/DDBJ databases">
        <title>Genomic Encyclopedia of Archaeal and Bacterial Type Strains, Phase II (KMG-II): from individual species to whole genera.</title>
        <authorList>
            <person name="Goeker M."/>
        </authorList>
    </citation>
    <scope>NUCLEOTIDE SEQUENCE [LARGE SCALE GENOMIC DNA]</scope>
    <source>
        <strain evidence="9 10">DSM 21226</strain>
    </source>
</reference>
<comment type="caution">
    <text evidence="9">The sequence shown here is derived from an EMBL/GenBank/DDBJ whole genome shotgun (WGS) entry which is preliminary data.</text>
</comment>
<dbReference type="GO" id="GO:0006565">
    <property type="term" value="P:L-serine catabolic process"/>
    <property type="evidence" value="ECO:0007669"/>
    <property type="project" value="TreeGrafter"/>
</dbReference>
<dbReference type="InterPro" id="IPR027278">
    <property type="entry name" value="ACCD_DCysDesulf"/>
</dbReference>
<evidence type="ECO:0000259" key="8">
    <source>
        <dbReference type="Pfam" id="PF00291"/>
    </source>
</evidence>
<dbReference type="InterPro" id="IPR036052">
    <property type="entry name" value="TrpB-like_PALP_sf"/>
</dbReference>
<dbReference type="GO" id="GO:0009097">
    <property type="term" value="P:isoleucine biosynthetic process"/>
    <property type="evidence" value="ECO:0007669"/>
    <property type="project" value="TreeGrafter"/>
</dbReference>
<dbReference type="GO" id="GO:0006567">
    <property type="term" value="P:L-threonine catabolic process"/>
    <property type="evidence" value="ECO:0007669"/>
    <property type="project" value="TreeGrafter"/>
</dbReference>
<evidence type="ECO:0000313" key="9">
    <source>
        <dbReference type="EMBL" id="NYG33604.1"/>
    </source>
</evidence>
<comment type="similarity">
    <text evidence="3">Belongs to the serine/threonine dehydratase family.</text>
</comment>
<dbReference type="SUPFAM" id="SSF53686">
    <property type="entry name" value="Tryptophan synthase beta subunit-like PLP-dependent enzymes"/>
    <property type="match status" value="1"/>
</dbReference>
<dbReference type="InterPro" id="IPR001926">
    <property type="entry name" value="TrpB-like_PALP"/>
</dbReference>
<dbReference type="PROSITE" id="PS00165">
    <property type="entry name" value="DEHYDRATASE_SER_THR"/>
    <property type="match status" value="1"/>
</dbReference>
<sequence>MPAPLHIPTPLLASRPLSLATGRTVWLKMEALQPSGSFKLRGIGLACQTYQARGARRFVASSGGNAGLAVACAGRQLGVPVTVVVPQTTTARALDLLRLEGAEVIVHGASWQEAHAHALSLLDPARDAMLHPFDDPLLWQGHASMVDEVAAAGLVPDAVVLAVGGGGLLSGVAEGMRRHGWDGVPILAVETAGAASFHAATLAGRPVPLDRIDSVATSLGARQVCEQAVQWWRERPVRSLRVSDASALRACEQFLADHRVLVEPACGAALAAVYDAEHAEALAGCQRVLVIVCGGATATLAQIRAWAAQ</sequence>
<dbReference type="GO" id="GO:0016846">
    <property type="term" value="F:carbon-sulfur lyase activity"/>
    <property type="evidence" value="ECO:0007669"/>
    <property type="project" value="UniProtKB-ARBA"/>
</dbReference>
<dbReference type="GO" id="GO:0030170">
    <property type="term" value="F:pyridoxal phosphate binding"/>
    <property type="evidence" value="ECO:0007669"/>
    <property type="project" value="InterPro"/>
</dbReference>
<keyword evidence="10" id="KW-1185">Reference proteome</keyword>
<dbReference type="EMBL" id="JACCFH010000001">
    <property type="protein sequence ID" value="NYG33604.1"/>
    <property type="molecule type" value="Genomic_DNA"/>
</dbReference>
<dbReference type="InterPro" id="IPR050147">
    <property type="entry name" value="Ser/Thr_Dehydratase"/>
</dbReference>
<dbReference type="GO" id="GO:0004794">
    <property type="term" value="F:threonine deaminase activity"/>
    <property type="evidence" value="ECO:0007669"/>
    <property type="project" value="TreeGrafter"/>
</dbReference>
<dbReference type="Gene3D" id="3.40.50.1100">
    <property type="match status" value="2"/>
</dbReference>
<dbReference type="PANTHER" id="PTHR48078">
    <property type="entry name" value="THREONINE DEHYDRATASE, MITOCHONDRIAL-RELATED"/>
    <property type="match status" value="1"/>
</dbReference>
<protein>
    <recommendedName>
        <fullName evidence="4">L-serine ammonia-lyase</fullName>
        <ecNumber evidence="4">4.3.1.17</ecNumber>
    </recommendedName>
</protein>
<organism evidence="9 10">
    <name type="scientific">Sphaerotilus montanus</name>
    <dbReference type="NCBI Taxonomy" id="522889"/>
    <lineage>
        <taxon>Bacteria</taxon>
        <taxon>Pseudomonadati</taxon>
        <taxon>Pseudomonadota</taxon>
        <taxon>Betaproteobacteria</taxon>
        <taxon>Burkholderiales</taxon>
        <taxon>Sphaerotilaceae</taxon>
        <taxon>Sphaerotilus</taxon>
    </lineage>
</organism>
<comment type="catalytic activity">
    <reaction evidence="7">
        <text>L-serine = pyruvate + NH4(+)</text>
        <dbReference type="Rhea" id="RHEA:19169"/>
        <dbReference type="ChEBI" id="CHEBI:15361"/>
        <dbReference type="ChEBI" id="CHEBI:28938"/>
        <dbReference type="ChEBI" id="CHEBI:33384"/>
        <dbReference type="EC" id="4.3.1.17"/>
    </reaction>
</comment>
<gene>
    <name evidence="9" type="ORF">BDD16_002590</name>
</gene>
<comment type="similarity">
    <text evidence="2">Belongs to the ACC deaminase/D-cysteine desulfhydrase family.</text>
</comment>
<evidence type="ECO:0000256" key="2">
    <source>
        <dbReference type="ARBA" id="ARBA00008639"/>
    </source>
</evidence>
<feature type="domain" description="Tryptophan synthase beta chain-like PALP" evidence="8">
    <location>
        <begin position="5"/>
        <end position="294"/>
    </location>
</feature>
<evidence type="ECO:0000256" key="7">
    <source>
        <dbReference type="ARBA" id="ARBA00049406"/>
    </source>
</evidence>
<dbReference type="PANTHER" id="PTHR48078:SF2">
    <property type="entry name" value="CATABOLIC L-SERINE_THREONINE DEHYDRATASE"/>
    <property type="match status" value="1"/>
</dbReference>
<comment type="cofactor">
    <cofactor evidence="1">
        <name>pyridoxal 5'-phosphate</name>
        <dbReference type="ChEBI" id="CHEBI:597326"/>
    </cofactor>
</comment>
<evidence type="ECO:0000256" key="4">
    <source>
        <dbReference type="ARBA" id="ARBA00012093"/>
    </source>
</evidence>
<dbReference type="Pfam" id="PF00291">
    <property type="entry name" value="PALP"/>
    <property type="match status" value="1"/>
</dbReference>
<dbReference type="Proteomes" id="UP000518288">
    <property type="component" value="Unassembled WGS sequence"/>
</dbReference>
<keyword evidence="5" id="KW-0663">Pyridoxal phosphate</keyword>
<dbReference type="PIRSF" id="PIRSF006278">
    <property type="entry name" value="ACCD_DCysDesulf"/>
    <property type="match status" value="1"/>
</dbReference>
<dbReference type="GO" id="GO:0003941">
    <property type="term" value="F:L-serine ammonia-lyase activity"/>
    <property type="evidence" value="ECO:0007669"/>
    <property type="project" value="UniProtKB-EC"/>
</dbReference>
<dbReference type="EC" id="4.3.1.17" evidence="4"/>
<evidence type="ECO:0000256" key="5">
    <source>
        <dbReference type="ARBA" id="ARBA00022898"/>
    </source>
</evidence>
<evidence type="ECO:0000256" key="6">
    <source>
        <dbReference type="ARBA" id="ARBA00023239"/>
    </source>
</evidence>
<accession>A0A7Y9QZP5</accession>
<evidence type="ECO:0000256" key="3">
    <source>
        <dbReference type="ARBA" id="ARBA00010869"/>
    </source>
</evidence>
<name>A0A7Y9QZP5_9BURK</name>